<dbReference type="RefSeq" id="WP_135179458.1">
    <property type="nucleotide sequence ID" value="NZ_SPQT01000056.1"/>
</dbReference>
<reference evidence="1 2" key="1">
    <citation type="submission" date="2019-03" db="EMBL/GenBank/DDBJ databases">
        <title>Bradyrhizobium diversity isolated from nodules of Chamaecrista fasciculata.</title>
        <authorList>
            <person name="Klepa M.S."/>
            <person name="Urquiaga M.O."/>
            <person name="Hungria M."/>
            <person name="Delamuta J.R."/>
        </authorList>
    </citation>
    <scope>NUCLEOTIDE SEQUENCE [LARGE SCALE GENOMIC DNA]</scope>
    <source>
        <strain evidence="1 2">CNPSo 3448</strain>
    </source>
</reference>
<accession>A0A4Y9L0P0</accession>
<name>A0A4Y9L0P0_9BRAD</name>
<dbReference type="EMBL" id="SPQT01000056">
    <property type="protein sequence ID" value="TFV36955.1"/>
    <property type="molecule type" value="Genomic_DNA"/>
</dbReference>
<dbReference type="AlphaFoldDB" id="A0A4Y9L0P0"/>
<dbReference type="Proteomes" id="UP000297966">
    <property type="component" value="Unassembled WGS sequence"/>
</dbReference>
<sequence length="60" mass="6702">MRYVVYAVDSSGVARAVYEIDSPADETAKKRAEKLLDAHPAVEVWNGPRRIARLARETSD</sequence>
<proteinExistence type="predicted"/>
<keyword evidence="2" id="KW-1185">Reference proteome</keyword>
<gene>
    <name evidence="1" type="ORF">E4K65_44360</name>
</gene>
<evidence type="ECO:0000313" key="2">
    <source>
        <dbReference type="Proteomes" id="UP000297966"/>
    </source>
</evidence>
<comment type="caution">
    <text evidence="1">The sequence shown here is derived from an EMBL/GenBank/DDBJ whole genome shotgun (WGS) entry which is preliminary data.</text>
</comment>
<organism evidence="1 2">
    <name type="scientific">Bradyrhizobium niftali</name>
    <dbReference type="NCBI Taxonomy" id="2560055"/>
    <lineage>
        <taxon>Bacteria</taxon>
        <taxon>Pseudomonadati</taxon>
        <taxon>Pseudomonadota</taxon>
        <taxon>Alphaproteobacteria</taxon>
        <taxon>Hyphomicrobiales</taxon>
        <taxon>Nitrobacteraceae</taxon>
        <taxon>Bradyrhizobium</taxon>
    </lineage>
</organism>
<dbReference type="OrthoDB" id="8256023at2"/>
<evidence type="ECO:0000313" key="1">
    <source>
        <dbReference type="EMBL" id="TFV36955.1"/>
    </source>
</evidence>
<protein>
    <submittedName>
        <fullName evidence="1">Uncharacterized protein</fullName>
    </submittedName>
</protein>